<dbReference type="Gene3D" id="3.30.70.2660">
    <property type="match status" value="1"/>
</dbReference>
<evidence type="ECO:0000313" key="4">
    <source>
        <dbReference type="EMBL" id="MBC5787272.1"/>
    </source>
</evidence>
<feature type="region of interest" description="Disordered" evidence="3">
    <location>
        <begin position="219"/>
        <end position="242"/>
    </location>
</feature>
<comment type="function">
    <text evidence="2">CRISPR (clustered regularly interspaced short palindromic repeat) is an adaptive immune system that provides protection against mobile genetic elements (viruses, transposable elements and conjugative plasmids). CRISPR clusters contain spacers, sequences complementary to antecedent mobile elements, and target invading nucleic acids. CRISPR clusters are transcribed and processed into CRISPR RNA (crRNA).</text>
</comment>
<comment type="caution">
    <text evidence="4">The sequence shown here is derived from an EMBL/GenBank/DDBJ whole genome shotgun (WGS) entry which is preliminary data.</text>
</comment>
<sequence>MKPNQVTFKVSGRFALFTDPMTKIGGEKSTLMIPTAEALKGIVSSVYWKPSILWIIDEATVLNPIRTERKGIRPIKYYGGNDLAYYTYLSNVSYIVKAHFEFNLYRPDLKQDWNEHKHYWVAKRCIEKGGRRDVFLGARECQAYVEPVTGEEQSCYSDLEQMDFGLMFHSFVYPDQNGTNQLEALFWYPKMERGVIRYCKQEDCVQRIPVREMKPKRFDSSNFSGLQEPGLLEGYQEGGGAQ</sequence>
<evidence type="ECO:0000256" key="3">
    <source>
        <dbReference type="SAM" id="MobiDB-lite"/>
    </source>
</evidence>
<organism evidence="4 5">
    <name type="scientific">Clostridium facile</name>
    <dbReference type="NCBI Taxonomy" id="2763035"/>
    <lineage>
        <taxon>Bacteria</taxon>
        <taxon>Bacillati</taxon>
        <taxon>Bacillota</taxon>
        <taxon>Clostridia</taxon>
        <taxon>Eubacteriales</taxon>
        <taxon>Clostridiaceae</taxon>
        <taxon>Clostridium</taxon>
    </lineage>
</organism>
<dbReference type="RefSeq" id="WP_186996300.1">
    <property type="nucleotide sequence ID" value="NZ_JACOQK010000001.1"/>
</dbReference>
<keyword evidence="5" id="KW-1185">Reference proteome</keyword>
<dbReference type="EMBL" id="JACOQK010000001">
    <property type="protein sequence ID" value="MBC5787272.1"/>
    <property type="molecule type" value="Genomic_DNA"/>
</dbReference>
<comment type="similarity">
    <text evidence="2">Belongs to the CRISPR-associated protein Cas5 family. Subtype I-C/Dvulg subfamily.</text>
</comment>
<keyword evidence="1 2" id="KW-0051">Antiviral defense</keyword>
<dbReference type="Pfam" id="PF09704">
    <property type="entry name" value="Cas_Cas5d"/>
    <property type="match status" value="1"/>
</dbReference>
<evidence type="ECO:0000256" key="1">
    <source>
        <dbReference type="ARBA" id="ARBA00023118"/>
    </source>
</evidence>
<evidence type="ECO:0000313" key="5">
    <source>
        <dbReference type="Proteomes" id="UP000649151"/>
    </source>
</evidence>
<dbReference type="EC" id="3.1.-.-" evidence="2"/>
<accession>A0ABR7IR32</accession>
<dbReference type="PIRSF" id="PIRSF029950">
    <property type="entry name" value="Cas_CT1134"/>
    <property type="match status" value="1"/>
</dbReference>
<proteinExistence type="inferred from homology"/>
<keyword evidence="2" id="KW-0540">Nuclease</keyword>
<keyword evidence="2" id="KW-0255">Endonuclease</keyword>
<dbReference type="InterPro" id="IPR010155">
    <property type="entry name" value="CRISPR-assoc_prot_Cas5d"/>
</dbReference>
<dbReference type="InterPro" id="IPR013422">
    <property type="entry name" value="CRISPR-assoc_prot_Cas5_N"/>
</dbReference>
<protein>
    <recommendedName>
        <fullName evidence="2">pre-crRNA processing endonuclease</fullName>
        <ecNumber evidence="2">3.1.-.-</ecNumber>
    </recommendedName>
</protein>
<dbReference type="NCBIfam" id="TIGR02593">
    <property type="entry name" value="CRISPR_cas5"/>
    <property type="match status" value="1"/>
</dbReference>
<gene>
    <name evidence="4" type="primary">cas5c</name>
    <name evidence="4" type="ORF">H8Z77_04420</name>
</gene>
<dbReference type="InterPro" id="IPR021124">
    <property type="entry name" value="CRISPR-assoc_prot_Cas5"/>
</dbReference>
<keyword evidence="2" id="KW-0378">Hydrolase</keyword>
<dbReference type="NCBIfam" id="TIGR01876">
    <property type="entry name" value="cas_Cas5d"/>
    <property type="match status" value="1"/>
</dbReference>
<dbReference type="Proteomes" id="UP000649151">
    <property type="component" value="Unassembled WGS sequence"/>
</dbReference>
<reference evidence="4 5" key="1">
    <citation type="submission" date="2020-08" db="EMBL/GenBank/DDBJ databases">
        <title>Genome public.</title>
        <authorList>
            <person name="Liu C."/>
            <person name="Sun Q."/>
        </authorList>
    </citation>
    <scope>NUCLEOTIDE SEQUENCE [LARGE SCALE GENOMIC DNA]</scope>
    <source>
        <strain evidence="4 5">NSJ-27</strain>
    </source>
</reference>
<name>A0ABR7IR32_9CLOT</name>
<evidence type="ECO:0000256" key="2">
    <source>
        <dbReference type="PIRNR" id="PIRNR029950"/>
    </source>
</evidence>
<keyword evidence="2" id="KW-0694">RNA-binding</keyword>